<evidence type="ECO:0000313" key="8">
    <source>
        <dbReference type="Proteomes" id="UP000239156"/>
    </source>
</evidence>
<evidence type="ECO:0000313" key="7">
    <source>
        <dbReference type="EMBL" id="POW07380.1"/>
    </source>
</evidence>
<dbReference type="PANTHER" id="PTHR16932">
    <property type="entry name" value="INTERFERON ALPHA-INDUCIBLE PROTEIN 27"/>
    <property type="match status" value="1"/>
</dbReference>
<reference evidence="7" key="1">
    <citation type="submission" date="2017-12" db="EMBL/GenBank/DDBJ databases">
        <title>Gene loss provides genomic basis for host adaptation in cereal stripe rust fungi.</title>
        <authorList>
            <person name="Xia C."/>
        </authorList>
    </citation>
    <scope>NUCLEOTIDE SEQUENCE [LARGE SCALE GENOMIC DNA]</scope>
    <source>
        <strain evidence="7">93-210</strain>
    </source>
</reference>
<evidence type="ECO:0000256" key="1">
    <source>
        <dbReference type="ARBA" id="ARBA00004141"/>
    </source>
</evidence>
<dbReference type="GO" id="GO:0016020">
    <property type="term" value="C:membrane"/>
    <property type="evidence" value="ECO:0007669"/>
    <property type="project" value="UniProtKB-SubCell"/>
</dbReference>
<dbReference type="Proteomes" id="UP000239156">
    <property type="component" value="Unassembled WGS sequence"/>
</dbReference>
<dbReference type="InterPro" id="IPR009311">
    <property type="entry name" value="IFI6/IFI27-like"/>
</dbReference>
<dbReference type="VEuPathDB" id="FungiDB:PSTT_08318"/>
<protein>
    <submittedName>
        <fullName evidence="7">Uncharacterized protein</fullName>
    </submittedName>
</protein>
<dbReference type="Pfam" id="PF06140">
    <property type="entry name" value="Ifi-6-16"/>
    <property type="match status" value="1"/>
</dbReference>
<feature type="transmembrane region" description="Helical" evidence="6">
    <location>
        <begin position="216"/>
        <end position="236"/>
    </location>
</feature>
<comment type="caution">
    <text evidence="7">The sequence shown here is derived from an EMBL/GenBank/DDBJ whole genome shotgun (WGS) entry which is preliminary data.</text>
</comment>
<name>A0A2S4VD72_9BASI</name>
<dbReference type="EMBL" id="PKSL01000075">
    <property type="protein sequence ID" value="POW07380.1"/>
    <property type="molecule type" value="Genomic_DNA"/>
</dbReference>
<feature type="transmembrane region" description="Helical" evidence="6">
    <location>
        <begin position="190"/>
        <end position="209"/>
    </location>
</feature>
<keyword evidence="8" id="KW-1185">Reference proteome</keyword>
<keyword evidence="5 6" id="KW-0472">Membrane</keyword>
<evidence type="ECO:0000256" key="6">
    <source>
        <dbReference type="SAM" id="Phobius"/>
    </source>
</evidence>
<dbReference type="AlphaFoldDB" id="A0A2S4VD72"/>
<sequence length="239" mass="25282">MRGKSPASLAITVDSEPGTIRYLGHQILKELESKNITVLAMCFGYRGIDIIKTPDDTLVKSILGINQDQNIVFEVKFKACNELESKNITFLAMPFGYRQIDVIKTPDMLLKNILGINQHPTIVFEGKHGAKDLTPPQGCHPRKIHLTLAVISTGTTERNAGTLAAGLVIFTGIIKAVGFQAAGVLVGSPAAAWMASIGAVQVGSLAVLLQSMGAVGLGPLGIVLSGAGWGLFKSFIGQC</sequence>
<keyword evidence="4 6" id="KW-1133">Transmembrane helix</keyword>
<accession>A0A2S4VD72</accession>
<proteinExistence type="inferred from homology"/>
<evidence type="ECO:0000256" key="5">
    <source>
        <dbReference type="ARBA" id="ARBA00023136"/>
    </source>
</evidence>
<dbReference type="InterPro" id="IPR038213">
    <property type="entry name" value="IFI6/IFI27-like_sf"/>
</dbReference>
<dbReference type="VEuPathDB" id="FungiDB:PSHT_02649"/>
<organism evidence="7 8">
    <name type="scientific">Puccinia striiformis</name>
    <dbReference type="NCBI Taxonomy" id="27350"/>
    <lineage>
        <taxon>Eukaryota</taxon>
        <taxon>Fungi</taxon>
        <taxon>Dikarya</taxon>
        <taxon>Basidiomycota</taxon>
        <taxon>Pucciniomycotina</taxon>
        <taxon>Pucciniomycetes</taxon>
        <taxon>Pucciniales</taxon>
        <taxon>Pucciniaceae</taxon>
        <taxon>Puccinia</taxon>
    </lineage>
</organism>
<dbReference type="Gene3D" id="6.10.110.10">
    <property type="match status" value="1"/>
</dbReference>
<gene>
    <name evidence="7" type="ORF">PSTT_08318</name>
</gene>
<evidence type="ECO:0000256" key="3">
    <source>
        <dbReference type="ARBA" id="ARBA00022692"/>
    </source>
</evidence>
<dbReference type="PANTHER" id="PTHR16932:SF18">
    <property type="entry name" value="INTERFERON, ALPHA-INDUCIBLE PROTEIN 27-LIKE 2"/>
    <property type="match status" value="1"/>
</dbReference>
<evidence type="ECO:0000256" key="2">
    <source>
        <dbReference type="ARBA" id="ARBA00007262"/>
    </source>
</evidence>
<comment type="subcellular location">
    <subcellularLocation>
        <location evidence="1">Membrane</location>
        <topology evidence="1">Multi-pass membrane protein</topology>
    </subcellularLocation>
</comment>
<keyword evidence="3 6" id="KW-0812">Transmembrane</keyword>
<feature type="transmembrane region" description="Helical" evidence="6">
    <location>
        <begin position="163"/>
        <end position="184"/>
    </location>
</feature>
<comment type="similarity">
    <text evidence="2">Belongs to the IFI6/IFI27 family.</text>
</comment>
<feature type="non-terminal residue" evidence="7">
    <location>
        <position position="239"/>
    </location>
</feature>
<evidence type="ECO:0000256" key="4">
    <source>
        <dbReference type="ARBA" id="ARBA00022989"/>
    </source>
</evidence>